<proteinExistence type="predicted"/>
<gene>
    <name evidence="2" type="ORF">C8N25_109110</name>
</gene>
<dbReference type="Proteomes" id="UP000256405">
    <property type="component" value="Unassembled WGS sequence"/>
</dbReference>
<evidence type="ECO:0000313" key="2">
    <source>
        <dbReference type="EMBL" id="REG88495.1"/>
    </source>
</evidence>
<organism evidence="2 3">
    <name type="scientific">Algoriphagus antarcticus</name>
    <dbReference type="NCBI Taxonomy" id="238540"/>
    <lineage>
        <taxon>Bacteria</taxon>
        <taxon>Pseudomonadati</taxon>
        <taxon>Bacteroidota</taxon>
        <taxon>Cytophagia</taxon>
        <taxon>Cytophagales</taxon>
        <taxon>Cyclobacteriaceae</taxon>
        <taxon>Algoriphagus</taxon>
    </lineage>
</organism>
<comment type="caution">
    <text evidence="2">The sequence shown here is derived from an EMBL/GenBank/DDBJ whole genome shotgun (WGS) entry which is preliminary data.</text>
</comment>
<reference evidence="2 3" key="1">
    <citation type="submission" date="2018-08" db="EMBL/GenBank/DDBJ databases">
        <title>Genomic Encyclopedia of Archaeal and Bacterial Type Strains, Phase II (KMG-II): from individual species to whole genera.</title>
        <authorList>
            <person name="Goeker M."/>
        </authorList>
    </citation>
    <scope>NUCLEOTIDE SEQUENCE [LARGE SCALE GENOMIC DNA]</scope>
    <source>
        <strain evidence="2 3">DSM 15986</strain>
    </source>
</reference>
<feature type="compositionally biased region" description="Polar residues" evidence="1">
    <location>
        <begin position="49"/>
        <end position="59"/>
    </location>
</feature>
<evidence type="ECO:0000256" key="1">
    <source>
        <dbReference type="SAM" id="MobiDB-lite"/>
    </source>
</evidence>
<sequence length="59" mass="6800">MVLDSRESGTFFIRIANPRLGFHDYKSRNADSEKIDEGYELSEIDRIPSQPNERNPGQC</sequence>
<evidence type="ECO:0000313" key="3">
    <source>
        <dbReference type="Proteomes" id="UP000256405"/>
    </source>
</evidence>
<name>A0A3E0DVG2_9BACT</name>
<keyword evidence="3" id="KW-1185">Reference proteome</keyword>
<dbReference type="EMBL" id="QUNF01000009">
    <property type="protein sequence ID" value="REG88495.1"/>
    <property type="molecule type" value="Genomic_DNA"/>
</dbReference>
<feature type="region of interest" description="Disordered" evidence="1">
    <location>
        <begin position="33"/>
        <end position="59"/>
    </location>
</feature>
<dbReference type="AlphaFoldDB" id="A0A3E0DVG2"/>
<accession>A0A3E0DVG2</accession>
<protein>
    <submittedName>
        <fullName evidence="2">Uncharacterized protein</fullName>
    </submittedName>
</protein>